<reference evidence="3" key="3">
    <citation type="submission" date="2020-05" db="UniProtKB">
        <authorList>
            <consortium name="EnsemblMetazoa"/>
        </authorList>
    </citation>
    <scope>IDENTIFICATION</scope>
    <source>
        <strain evidence="3">USDA</strain>
    </source>
</reference>
<dbReference type="Gene3D" id="3.40.525.10">
    <property type="entry name" value="CRAL-TRIO lipid binding domain"/>
    <property type="match status" value="1"/>
</dbReference>
<dbReference type="InterPro" id="IPR036273">
    <property type="entry name" value="CRAL/TRIO_N_dom_sf"/>
</dbReference>
<dbReference type="GeneID" id="8232694"/>
<dbReference type="Pfam" id="PF00650">
    <property type="entry name" value="CRAL_TRIO"/>
    <property type="match status" value="1"/>
</dbReference>
<dbReference type="PANTHER" id="PTHR10174:SF222">
    <property type="entry name" value="GH10083P-RELATED"/>
    <property type="match status" value="1"/>
</dbReference>
<reference evidence="2" key="2">
    <citation type="submission" date="2007-04" db="EMBL/GenBank/DDBJ databases">
        <title>The genome of the human body louse.</title>
        <authorList>
            <consortium name="The Human Body Louse Genome Consortium"/>
            <person name="Kirkness E."/>
            <person name="Walenz B."/>
            <person name="Hass B."/>
            <person name="Bruggner R."/>
            <person name="Strausberg R."/>
        </authorList>
    </citation>
    <scope>NUCLEOTIDE SEQUENCE</scope>
    <source>
        <strain evidence="2">USDA</strain>
    </source>
</reference>
<dbReference type="KEGG" id="phu:Phum_PHUM589690"/>
<gene>
    <name evidence="3" type="primary">8232694</name>
    <name evidence="2" type="ORF">Phum_PHUM589690</name>
</gene>
<evidence type="ECO:0000259" key="1">
    <source>
        <dbReference type="PROSITE" id="PS50191"/>
    </source>
</evidence>
<proteinExistence type="predicted"/>
<protein>
    <recommendedName>
        <fullName evidence="1">CRAL-TRIO domain-containing protein</fullName>
    </recommendedName>
</protein>
<dbReference type="RefSeq" id="XP_002432522.1">
    <property type="nucleotide sequence ID" value="XM_002432477.1"/>
</dbReference>
<dbReference type="PROSITE" id="PS50191">
    <property type="entry name" value="CRAL_TRIO"/>
    <property type="match status" value="1"/>
</dbReference>
<dbReference type="CTD" id="8232694"/>
<dbReference type="VEuPathDB" id="VectorBase:PHUM589690"/>
<dbReference type="CDD" id="cd00170">
    <property type="entry name" value="SEC14"/>
    <property type="match status" value="1"/>
</dbReference>
<organism>
    <name type="scientific">Pediculus humanus subsp. corporis</name>
    <name type="common">Body louse</name>
    <dbReference type="NCBI Taxonomy" id="121224"/>
    <lineage>
        <taxon>Eukaryota</taxon>
        <taxon>Metazoa</taxon>
        <taxon>Ecdysozoa</taxon>
        <taxon>Arthropoda</taxon>
        <taxon>Hexapoda</taxon>
        <taxon>Insecta</taxon>
        <taxon>Pterygota</taxon>
        <taxon>Neoptera</taxon>
        <taxon>Paraneoptera</taxon>
        <taxon>Psocodea</taxon>
        <taxon>Troctomorpha</taxon>
        <taxon>Phthiraptera</taxon>
        <taxon>Anoplura</taxon>
        <taxon>Pediculidae</taxon>
        <taxon>Pediculus</taxon>
    </lineage>
</organism>
<dbReference type="EMBL" id="DS235877">
    <property type="protein sequence ID" value="EEB19784.1"/>
    <property type="molecule type" value="Genomic_DNA"/>
</dbReference>
<evidence type="ECO:0000313" key="4">
    <source>
        <dbReference type="Proteomes" id="UP000009046"/>
    </source>
</evidence>
<name>E0W2C8_PEDHC</name>
<dbReference type="InParanoid" id="E0W2C8"/>
<dbReference type="GO" id="GO:1902936">
    <property type="term" value="F:phosphatidylinositol bisphosphate binding"/>
    <property type="evidence" value="ECO:0007669"/>
    <property type="project" value="TreeGrafter"/>
</dbReference>
<dbReference type="GO" id="GO:0016020">
    <property type="term" value="C:membrane"/>
    <property type="evidence" value="ECO:0007669"/>
    <property type="project" value="TreeGrafter"/>
</dbReference>
<dbReference type="EMBL" id="AAZO01007187">
    <property type="status" value="NOT_ANNOTATED_CDS"/>
    <property type="molecule type" value="Genomic_DNA"/>
</dbReference>
<dbReference type="InterPro" id="IPR001251">
    <property type="entry name" value="CRAL-TRIO_dom"/>
</dbReference>
<accession>E0W2C8</accession>
<dbReference type="InterPro" id="IPR036865">
    <property type="entry name" value="CRAL-TRIO_dom_sf"/>
</dbReference>
<dbReference type="AlphaFoldDB" id="E0W2C8"/>
<dbReference type="Proteomes" id="UP000009046">
    <property type="component" value="Unassembled WGS sequence"/>
</dbReference>
<feature type="domain" description="CRAL-TRIO" evidence="1">
    <location>
        <begin position="85"/>
        <end position="249"/>
    </location>
</feature>
<dbReference type="EnsemblMetazoa" id="PHUM589690-RA">
    <property type="protein sequence ID" value="PHUM589690-PA"/>
    <property type="gene ID" value="PHUM589690"/>
</dbReference>
<dbReference type="SUPFAM" id="SSF46938">
    <property type="entry name" value="CRAL/TRIO N-terminal domain"/>
    <property type="match status" value="1"/>
</dbReference>
<dbReference type="OMA" id="HACHWVI"/>
<dbReference type="OrthoDB" id="6432525at2759"/>
<dbReference type="SUPFAM" id="SSF52087">
    <property type="entry name" value="CRAL/TRIO domain"/>
    <property type="match status" value="1"/>
</dbReference>
<dbReference type="SMART" id="SM00516">
    <property type="entry name" value="SEC14"/>
    <property type="match status" value="1"/>
</dbReference>
<evidence type="ECO:0000313" key="2">
    <source>
        <dbReference type="EMBL" id="EEB19784.1"/>
    </source>
</evidence>
<sequence>MALTAGKHPFYHGCGEIPTDTIIYVNDVKNWMNTQTDIPDVTDEFIYMFLHSNYFDVEKTKKTIQLYFSLRCSSPDLFLNQSPLNPDIQSGLNSVLMVPLPEATPDGYKVVIFKLSDQDPNKFVHLNAAKAMILFNDVRLSEDGIVPGYIVVCDARGYTWAHLSKLNLNVLRVYMKYMQEAKPVRLKGLHVIYSAKIIDKLMTVAKPFMKSELQKLIKIHTSDNMNDFFNYVPQEIMPEDYGGKAKSLFTLHEENRILMEEKYTQWIAEEENLLKIACELRHLQKNSSSTESVGTFKSLSID</sequence>
<reference evidence="2" key="1">
    <citation type="submission" date="2007-04" db="EMBL/GenBank/DDBJ databases">
        <title>Annotation of Pediculus humanus corporis strain USDA.</title>
        <authorList>
            <person name="Kirkness E."/>
            <person name="Hannick L."/>
            <person name="Hass B."/>
            <person name="Bruggner R."/>
            <person name="Lawson D."/>
            <person name="Bidwell S."/>
            <person name="Joardar V."/>
            <person name="Caler E."/>
            <person name="Walenz B."/>
            <person name="Inman J."/>
            <person name="Schobel S."/>
            <person name="Galinsky K."/>
            <person name="Amedeo P."/>
            <person name="Strausberg R."/>
        </authorList>
    </citation>
    <scope>NUCLEOTIDE SEQUENCE</scope>
    <source>
        <strain evidence="2">USDA</strain>
    </source>
</reference>
<dbReference type="PRINTS" id="PR00180">
    <property type="entry name" value="CRETINALDHBP"/>
</dbReference>
<dbReference type="HOGENOM" id="CLU_046597_3_0_1"/>
<dbReference type="eggNOG" id="KOG1471">
    <property type="taxonomic scope" value="Eukaryota"/>
</dbReference>
<keyword evidence="4" id="KW-1185">Reference proteome</keyword>
<dbReference type="PANTHER" id="PTHR10174">
    <property type="entry name" value="ALPHA-TOCOPHEROL TRANSFER PROTEIN-RELATED"/>
    <property type="match status" value="1"/>
</dbReference>
<evidence type="ECO:0000313" key="3">
    <source>
        <dbReference type="EnsemblMetazoa" id="PHUM589690-PA"/>
    </source>
</evidence>